<gene>
    <name evidence="1" type="ORF">FWILDA_LOCUS11498</name>
</gene>
<keyword evidence="2" id="KW-1185">Reference proteome</keyword>
<protein>
    <submittedName>
        <fullName evidence="1">8442_t:CDS:1</fullName>
    </submittedName>
</protein>
<sequence>MTSALSQSSTSIQSSPSAKDTFELHLDENNLSLLLVPDNPQLSTSKVLIETDDIVPNSMQSYIQAKSLKLSKKNTALLKEIAQKQLRLEETIENRFNNESVKQLSHKLFHNHETVLDEEMKEILKEILENDKSCNVKLKELEKKDVSYDRLWNKALYSDYLKLIKNEEEADSEKSNIEEGNNQ</sequence>
<evidence type="ECO:0000313" key="2">
    <source>
        <dbReference type="Proteomes" id="UP001153678"/>
    </source>
</evidence>
<name>A0A9W4SWN5_9GLOM</name>
<evidence type="ECO:0000313" key="1">
    <source>
        <dbReference type="EMBL" id="CAI2184276.1"/>
    </source>
</evidence>
<proteinExistence type="predicted"/>
<dbReference type="EMBL" id="CAMKVN010003288">
    <property type="protein sequence ID" value="CAI2184276.1"/>
    <property type="molecule type" value="Genomic_DNA"/>
</dbReference>
<organism evidence="1 2">
    <name type="scientific">Funneliformis geosporum</name>
    <dbReference type="NCBI Taxonomy" id="1117311"/>
    <lineage>
        <taxon>Eukaryota</taxon>
        <taxon>Fungi</taxon>
        <taxon>Fungi incertae sedis</taxon>
        <taxon>Mucoromycota</taxon>
        <taxon>Glomeromycotina</taxon>
        <taxon>Glomeromycetes</taxon>
        <taxon>Glomerales</taxon>
        <taxon>Glomeraceae</taxon>
        <taxon>Funneliformis</taxon>
    </lineage>
</organism>
<comment type="caution">
    <text evidence="1">The sequence shown here is derived from an EMBL/GenBank/DDBJ whole genome shotgun (WGS) entry which is preliminary data.</text>
</comment>
<dbReference type="Proteomes" id="UP001153678">
    <property type="component" value="Unassembled WGS sequence"/>
</dbReference>
<reference evidence="1" key="1">
    <citation type="submission" date="2022-08" db="EMBL/GenBank/DDBJ databases">
        <authorList>
            <person name="Kallberg Y."/>
            <person name="Tangrot J."/>
            <person name="Rosling A."/>
        </authorList>
    </citation>
    <scope>NUCLEOTIDE SEQUENCE</scope>
    <source>
        <strain evidence="1">Wild A</strain>
    </source>
</reference>
<accession>A0A9W4SWN5</accession>
<dbReference type="AlphaFoldDB" id="A0A9W4SWN5"/>